<dbReference type="InterPro" id="IPR021385">
    <property type="entry name" value="DUF3017"/>
</dbReference>
<protein>
    <recommendedName>
        <fullName evidence="4">DUF3017 domain-containing protein</fullName>
    </recommendedName>
</protein>
<evidence type="ECO:0000313" key="2">
    <source>
        <dbReference type="EMBL" id="GIH74317.1"/>
    </source>
</evidence>
<keyword evidence="3" id="KW-1185">Reference proteome</keyword>
<evidence type="ECO:0008006" key="4">
    <source>
        <dbReference type="Google" id="ProtNLM"/>
    </source>
</evidence>
<keyword evidence="1" id="KW-0812">Transmembrane</keyword>
<gene>
    <name evidence="2" type="ORF">Plo01_07460</name>
</gene>
<dbReference type="Pfam" id="PF11222">
    <property type="entry name" value="DUF3017"/>
    <property type="match status" value="1"/>
</dbReference>
<keyword evidence="1" id="KW-1133">Transmembrane helix</keyword>
<accession>A0A8J3REM4</accession>
<name>A0A8J3REM4_9ACTN</name>
<feature type="transmembrane region" description="Helical" evidence="1">
    <location>
        <begin position="65"/>
        <end position="87"/>
    </location>
</feature>
<dbReference type="Proteomes" id="UP000616724">
    <property type="component" value="Unassembled WGS sequence"/>
</dbReference>
<organism evidence="2 3">
    <name type="scientific">Planobispora longispora</name>
    <dbReference type="NCBI Taxonomy" id="28887"/>
    <lineage>
        <taxon>Bacteria</taxon>
        <taxon>Bacillati</taxon>
        <taxon>Actinomycetota</taxon>
        <taxon>Actinomycetes</taxon>
        <taxon>Streptosporangiales</taxon>
        <taxon>Streptosporangiaceae</taxon>
        <taxon>Planobispora</taxon>
    </lineage>
</organism>
<feature type="transmembrane region" description="Helical" evidence="1">
    <location>
        <begin position="9"/>
        <end position="27"/>
    </location>
</feature>
<evidence type="ECO:0000313" key="3">
    <source>
        <dbReference type="Proteomes" id="UP000616724"/>
    </source>
</evidence>
<sequence>MNRTDNRWGPYPLVLAGAVLAVAYAALAPEPNLYWGGFGLGALIALGALIRLIGGGGRLAVRKKATDVVTLGLFGVALMAASVLLILKDEIPL</sequence>
<evidence type="ECO:0000256" key="1">
    <source>
        <dbReference type="SAM" id="Phobius"/>
    </source>
</evidence>
<proteinExistence type="predicted"/>
<dbReference type="AlphaFoldDB" id="A0A8J3REM4"/>
<reference evidence="2 3" key="1">
    <citation type="submission" date="2021-01" db="EMBL/GenBank/DDBJ databases">
        <title>Whole genome shotgun sequence of Planobispora longispora NBRC 13918.</title>
        <authorList>
            <person name="Komaki H."/>
            <person name="Tamura T."/>
        </authorList>
    </citation>
    <scope>NUCLEOTIDE SEQUENCE [LARGE SCALE GENOMIC DNA]</scope>
    <source>
        <strain evidence="2 3">NBRC 13918</strain>
    </source>
</reference>
<comment type="caution">
    <text evidence="2">The sequence shown here is derived from an EMBL/GenBank/DDBJ whole genome shotgun (WGS) entry which is preliminary data.</text>
</comment>
<dbReference type="EMBL" id="BOOH01000008">
    <property type="protein sequence ID" value="GIH74317.1"/>
    <property type="molecule type" value="Genomic_DNA"/>
</dbReference>
<dbReference type="RefSeq" id="WP_203889060.1">
    <property type="nucleotide sequence ID" value="NZ_BOOH01000008.1"/>
</dbReference>
<keyword evidence="1" id="KW-0472">Membrane</keyword>
<feature type="transmembrane region" description="Helical" evidence="1">
    <location>
        <begin position="33"/>
        <end position="53"/>
    </location>
</feature>